<dbReference type="OrthoDB" id="1058301at2759"/>
<evidence type="ECO:0000313" key="3">
    <source>
        <dbReference type="EMBL" id="PWN19148.1"/>
    </source>
</evidence>
<dbReference type="Pfam" id="PF03009">
    <property type="entry name" value="GDPD"/>
    <property type="match status" value="1"/>
</dbReference>
<dbReference type="GeneID" id="37017033"/>
<organism evidence="3 4">
    <name type="scientific">Pseudomicrostroma glucosiphilum</name>
    <dbReference type="NCBI Taxonomy" id="1684307"/>
    <lineage>
        <taxon>Eukaryota</taxon>
        <taxon>Fungi</taxon>
        <taxon>Dikarya</taxon>
        <taxon>Basidiomycota</taxon>
        <taxon>Ustilaginomycotina</taxon>
        <taxon>Exobasidiomycetes</taxon>
        <taxon>Microstromatales</taxon>
        <taxon>Microstromatales incertae sedis</taxon>
        <taxon>Pseudomicrostroma</taxon>
    </lineage>
</organism>
<sequence>MRPLTKSFKIEGLSPPMPECWGHRGASAAFPENTIASFDRAVRDGSEGIESDVHVTSDDVIVMFHDPSLERTTNGKGLIRTQPWKDCIEHVRTTAKPQQRLPTFRDVCDLLMRPENKHVKLNIDIKPENEPDRLFRLMKAVVQSYPDYASDLGPRLILGLWHPVFLDAALKHVPTMRRIHIGGSPWLATTYFWKHCDGFSMWFPSLVAADGQAFLEAAKRDDKDVFVWTVNRKDEMIEATRWGVKAILTDKTDMLQNVRENMNGDFSAYRRDQVGLFFRWASWRYWSPAQWIVTAQWLSQIEKRAGITFKEAWRKAEALEVPALEVFPAVQPAPLPPAAAKAEEEAAAGDFSSSSAQPADVTQSRPPPRSDDSADLSSSISISSSSSSSTDSGTFVGSPTPSGTSTAQGSPVLQAVDEKTGQSQMSTVPMTTTTMKQSQRAAVFTPVMPPSASAC</sequence>
<evidence type="ECO:0000256" key="1">
    <source>
        <dbReference type="SAM" id="MobiDB-lite"/>
    </source>
</evidence>
<accession>A0A316U2S8</accession>
<dbReference type="InterPro" id="IPR017946">
    <property type="entry name" value="PLC-like_Pdiesterase_TIM-brl"/>
</dbReference>
<name>A0A316U2S8_9BASI</name>
<dbReference type="STRING" id="1684307.A0A316U2S8"/>
<gene>
    <name evidence="3" type="ORF">BCV69DRAFT_45791</name>
</gene>
<feature type="compositionally biased region" description="Polar residues" evidence="1">
    <location>
        <begin position="351"/>
        <end position="364"/>
    </location>
</feature>
<evidence type="ECO:0000313" key="4">
    <source>
        <dbReference type="Proteomes" id="UP000245942"/>
    </source>
</evidence>
<feature type="compositionally biased region" description="Low complexity" evidence="1">
    <location>
        <begin position="375"/>
        <end position="392"/>
    </location>
</feature>
<dbReference type="Proteomes" id="UP000245942">
    <property type="component" value="Unassembled WGS sequence"/>
</dbReference>
<dbReference type="PANTHER" id="PTHR43805:SF1">
    <property type="entry name" value="GP-PDE DOMAIN-CONTAINING PROTEIN"/>
    <property type="match status" value="1"/>
</dbReference>
<dbReference type="GO" id="GO:0006629">
    <property type="term" value="P:lipid metabolic process"/>
    <property type="evidence" value="ECO:0007669"/>
    <property type="project" value="InterPro"/>
</dbReference>
<dbReference type="CDD" id="cd08570">
    <property type="entry name" value="GDPD_YPL206cp_fungi"/>
    <property type="match status" value="1"/>
</dbReference>
<feature type="region of interest" description="Disordered" evidence="1">
    <location>
        <begin position="337"/>
        <end position="437"/>
    </location>
</feature>
<evidence type="ECO:0000259" key="2">
    <source>
        <dbReference type="PROSITE" id="PS51704"/>
    </source>
</evidence>
<dbReference type="RefSeq" id="XP_025346308.1">
    <property type="nucleotide sequence ID" value="XM_025495299.1"/>
</dbReference>
<feature type="compositionally biased region" description="Polar residues" evidence="1">
    <location>
        <begin position="393"/>
        <end position="411"/>
    </location>
</feature>
<feature type="compositionally biased region" description="Polar residues" evidence="1">
    <location>
        <begin position="421"/>
        <end position="437"/>
    </location>
</feature>
<dbReference type="EMBL" id="KZ819332">
    <property type="protein sequence ID" value="PWN19148.1"/>
    <property type="molecule type" value="Genomic_DNA"/>
</dbReference>
<feature type="domain" description="GP-PDE" evidence="2">
    <location>
        <begin position="18"/>
        <end position="259"/>
    </location>
</feature>
<dbReference type="GO" id="GO:0008081">
    <property type="term" value="F:phosphoric diester hydrolase activity"/>
    <property type="evidence" value="ECO:0007669"/>
    <property type="project" value="InterPro"/>
</dbReference>
<dbReference type="PROSITE" id="PS51704">
    <property type="entry name" value="GP_PDE"/>
    <property type="match status" value="1"/>
</dbReference>
<dbReference type="SUPFAM" id="SSF51695">
    <property type="entry name" value="PLC-like phosphodiesterases"/>
    <property type="match status" value="1"/>
</dbReference>
<protein>
    <submittedName>
        <fullName evidence="3">PLC-like phosphodiesterase</fullName>
    </submittedName>
</protein>
<dbReference type="AlphaFoldDB" id="A0A316U2S8"/>
<dbReference type="PANTHER" id="PTHR43805">
    <property type="entry name" value="GLYCEROPHOSPHORYL DIESTER PHOSPHODIESTERASE"/>
    <property type="match status" value="1"/>
</dbReference>
<dbReference type="InterPro" id="IPR030395">
    <property type="entry name" value="GP_PDE_dom"/>
</dbReference>
<dbReference type="Gene3D" id="3.20.20.190">
    <property type="entry name" value="Phosphatidylinositol (PI) phosphodiesterase"/>
    <property type="match status" value="1"/>
</dbReference>
<reference evidence="3 4" key="1">
    <citation type="journal article" date="2018" name="Mol. Biol. Evol.">
        <title>Broad Genomic Sampling Reveals a Smut Pathogenic Ancestry of the Fungal Clade Ustilaginomycotina.</title>
        <authorList>
            <person name="Kijpornyongpan T."/>
            <person name="Mondo S.J."/>
            <person name="Barry K."/>
            <person name="Sandor L."/>
            <person name="Lee J."/>
            <person name="Lipzen A."/>
            <person name="Pangilinan J."/>
            <person name="LaButti K."/>
            <person name="Hainaut M."/>
            <person name="Henrissat B."/>
            <person name="Grigoriev I.V."/>
            <person name="Spatafora J.W."/>
            <person name="Aime M.C."/>
        </authorList>
    </citation>
    <scope>NUCLEOTIDE SEQUENCE [LARGE SCALE GENOMIC DNA]</scope>
    <source>
        <strain evidence="3 4">MCA 4718</strain>
    </source>
</reference>
<proteinExistence type="predicted"/>
<keyword evidence="4" id="KW-1185">Reference proteome</keyword>